<sequence>MPYAGRVAPDLHTQSGQEQHFLLQSHVKDALCRKGAPDLHAQSGQEQHFLPQSHVKDALCLMQEGWHLTSVHTLVRSNTFCYKIMLRFVVWLGHAVHTALAWDQISIYQLSFLA</sequence>
<evidence type="ECO:0000313" key="1">
    <source>
        <dbReference type="EMBL" id="KAH3771877.1"/>
    </source>
</evidence>
<keyword evidence="2" id="KW-1185">Reference proteome</keyword>
<accession>A0A9D4IGR0</accession>
<comment type="caution">
    <text evidence="1">The sequence shown here is derived from an EMBL/GenBank/DDBJ whole genome shotgun (WGS) entry which is preliminary data.</text>
</comment>
<reference evidence="1" key="2">
    <citation type="submission" date="2020-11" db="EMBL/GenBank/DDBJ databases">
        <authorList>
            <person name="McCartney M.A."/>
            <person name="Auch B."/>
            <person name="Kono T."/>
            <person name="Mallez S."/>
            <person name="Becker A."/>
            <person name="Gohl D.M."/>
            <person name="Silverstein K.A.T."/>
            <person name="Koren S."/>
            <person name="Bechman K.B."/>
            <person name="Herman A."/>
            <person name="Abrahante J.E."/>
            <person name="Garbe J."/>
        </authorList>
    </citation>
    <scope>NUCLEOTIDE SEQUENCE</scope>
    <source>
        <strain evidence="1">Duluth1</strain>
        <tissue evidence="1">Whole animal</tissue>
    </source>
</reference>
<dbReference type="Proteomes" id="UP000828390">
    <property type="component" value="Unassembled WGS sequence"/>
</dbReference>
<dbReference type="EMBL" id="JAIWYP010000009">
    <property type="protein sequence ID" value="KAH3771877.1"/>
    <property type="molecule type" value="Genomic_DNA"/>
</dbReference>
<organism evidence="1 2">
    <name type="scientific">Dreissena polymorpha</name>
    <name type="common">Zebra mussel</name>
    <name type="synonym">Mytilus polymorpha</name>
    <dbReference type="NCBI Taxonomy" id="45954"/>
    <lineage>
        <taxon>Eukaryota</taxon>
        <taxon>Metazoa</taxon>
        <taxon>Spiralia</taxon>
        <taxon>Lophotrochozoa</taxon>
        <taxon>Mollusca</taxon>
        <taxon>Bivalvia</taxon>
        <taxon>Autobranchia</taxon>
        <taxon>Heteroconchia</taxon>
        <taxon>Euheterodonta</taxon>
        <taxon>Imparidentia</taxon>
        <taxon>Neoheterodontei</taxon>
        <taxon>Myida</taxon>
        <taxon>Dreissenoidea</taxon>
        <taxon>Dreissenidae</taxon>
        <taxon>Dreissena</taxon>
    </lineage>
</organism>
<reference evidence="1" key="1">
    <citation type="journal article" date="2019" name="bioRxiv">
        <title>The Genome of the Zebra Mussel, Dreissena polymorpha: A Resource for Invasive Species Research.</title>
        <authorList>
            <person name="McCartney M.A."/>
            <person name="Auch B."/>
            <person name="Kono T."/>
            <person name="Mallez S."/>
            <person name="Zhang Y."/>
            <person name="Obille A."/>
            <person name="Becker A."/>
            <person name="Abrahante J.E."/>
            <person name="Garbe J."/>
            <person name="Badalamenti J.P."/>
            <person name="Herman A."/>
            <person name="Mangelson H."/>
            <person name="Liachko I."/>
            <person name="Sullivan S."/>
            <person name="Sone E.D."/>
            <person name="Koren S."/>
            <person name="Silverstein K.A.T."/>
            <person name="Beckman K.B."/>
            <person name="Gohl D.M."/>
        </authorList>
    </citation>
    <scope>NUCLEOTIDE SEQUENCE</scope>
    <source>
        <strain evidence="1">Duluth1</strain>
        <tissue evidence="1">Whole animal</tissue>
    </source>
</reference>
<dbReference type="AlphaFoldDB" id="A0A9D4IGR0"/>
<name>A0A9D4IGR0_DREPO</name>
<proteinExistence type="predicted"/>
<gene>
    <name evidence="1" type="ORF">DPMN_173206</name>
</gene>
<protein>
    <submittedName>
        <fullName evidence="1">Uncharacterized protein</fullName>
    </submittedName>
</protein>
<evidence type="ECO:0000313" key="2">
    <source>
        <dbReference type="Proteomes" id="UP000828390"/>
    </source>
</evidence>